<dbReference type="EMBL" id="JBHUCP010000028">
    <property type="protein sequence ID" value="MFD1534062.1"/>
    <property type="molecule type" value="Genomic_DNA"/>
</dbReference>
<reference evidence="3" key="1">
    <citation type="journal article" date="2019" name="Int. J. Syst. Evol. Microbiol.">
        <title>The Global Catalogue of Microorganisms (GCM) 10K type strain sequencing project: providing services to taxonomists for standard genome sequencing and annotation.</title>
        <authorList>
            <consortium name="The Broad Institute Genomics Platform"/>
            <consortium name="The Broad Institute Genome Sequencing Center for Infectious Disease"/>
            <person name="Wu L."/>
            <person name="Ma J."/>
        </authorList>
    </citation>
    <scope>NUCLEOTIDE SEQUENCE [LARGE SCALE GENOMIC DNA]</scope>
    <source>
        <strain evidence="3">JCM 12165</strain>
    </source>
</reference>
<organism evidence="2 3">
    <name type="scientific">Pseudonocardia aurantiaca</name>
    <dbReference type="NCBI Taxonomy" id="75290"/>
    <lineage>
        <taxon>Bacteria</taxon>
        <taxon>Bacillati</taxon>
        <taxon>Actinomycetota</taxon>
        <taxon>Actinomycetes</taxon>
        <taxon>Pseudonocardiales</taxon>
        <taxon>Pseudonocardiaceae</taxon>
        <taxon>Pseudonocardia</taxon>
    </lineage>
</organism>
<evidence type="ECO:0000313" key="2">
    <source>
        <dbReference type="EMBL" id="MFD1534062.1"/>
    </source>
</evidence>
<protein>
    <recommendedName>
        <fullName evidence="1">ARB-07466-like C-terminal domain-containing protein</fullName>
    </recommendedName>
</protein>
<evidence type="ECO:0000313" key="3">
    <source>
        <dbReference type="Proteomes" id="UP001597145"/>
    </source>
</evidence>
<evidence type="ECO:0000259" key="1">
    <source>
        <dbReference type="Pfam" id="PF26571"/>
    </source>
</evidence>
<sequence length="149" mass="16199">MLTATSPVIVHKRVVAAAAIELADCHPRTSGLGAVEDYVRAVAEFLGCRFDVRTMHGVGGRAGPSDHPDGLAVDFMVDPDTGDDLASCALDNIEDLAVKYVIWEQRINHGDEWEPMEDRGGITVNHFDHVHISFESDAPEDVSIEDLCS</sequence>
<proteinExistence type="predicted"/>
<keyword evidence="3" id="KW-1185">Reference proteome</keyword>
<accession>A0ABW4FU61</accession>
<comment type="caution">
    <text evidence="2">The sequence shown here is derived from an EMBL/GenBank/DDBJ whole genome shotgun (WGS) entry which is preliminary data.</text>
</comment>
<feature type="domain" description="ARB-07466-like C-terminal" evidence="1">
    <location>
        <begin position="34"/>
        <end position="127"/>
    </location>
</feature>
<name>A0ABW4FU61_9PSEU</name>
<dbReference type="RefSeq" id="WP_343973997.1">
    <property type="nucleotide sequence ID" value="NZ_BAAAJG010000005.1"/>
</dbReference>
<dbReference type="Pfam" id="PF26571">
    <property type="entry name" value="VldE"/>
    <property type="match status" value="1"/>
</dbReference>
<dbReference type="InterPro" id="IPR058593">
    <property type="entry name" value="ARB_07466-like_C"/>
</dbReference>
<dbReference type="Proteomes" id="UP001597145">
    <property type="component" value="Unassembled WGS sequence"/>
</dbReference>
<gene>
    <name evidence="2" type="ORF">ACFSCY_32060</name>
</gene>